<feature type="compositionally biased region" description="Basic and acidic residues" evidence="1">
    <location>
        <begin position="143"/>
        <end position="154"/>
    </location>
</feature>
<evidence type="ECO:0000313" key="3">
    <source>
        <dbReference type="EMBL" id="AJF98306.1"/>
    </source>
</evidence>
<dbReference type="RefSeq" id="YP_009120541.1">
    <property type="nucleotide sequence ID" value="NC_026440.1"/>
</dbReference>
<evidence type="ECO:0000256" key="1">
    <source>
        <dbReference type="SAM" id="MobiDB-lite"/>
    </source>
</evidence>
<evidence type="ECO:0000313" key="4">
    <source>
        <dbReference type="Proteomes" id="UP000202511"/>
    </source>
</evidence>
<dbReference type="Proteomes" id="UP000202511">
    <property type="component" value="Segment"/>
</dbReference>
<reference evidence="3 4" key="1">
    <citation type="journal article" date="2015" name="Parasitol. Res.">
        <title>Viruses in close associations with free-living amoebae.</title>
        <authorList>
            <person name="Scheid P."/>
        </authorList>
    </citation>
    <scope>NUCLEOTIDE SEQUENCE [LARGE SCALE GENOMIC DNA]</scope>
    <source>
        <strain evidence="3">KlaHel</strain>
    </source>
</reference>
<dbReference type="GeneID" id="23463223"/>
<proteinExistence type="predicted"/>
<keyword evidence="2" id="KW-0472">Membrane</keyword>
<organism evidence="3 4">
    <name type="scientific">Pandoravirus inopinatum</name>
    <dbReference type="NCBI Taxonomy" id="1605721"/>
    <lineage>
        <taxon>Viruses</taxon>
        <taxon>Pandoravirus</taxon>
    </lineage>
</organism>
<evidence type="ECO:0000256" key="2">
    <source>
        <dbReference type="SAM" id="Phobius"/>
    </source>
</evidence>
<protein>
    <submittedName>
        <fullName evidence="3">Uncharacterized protein</fullName>
    </submittedName>
</protein>
<sequence>MAPKGKKDGKPTPGHFFFHLACANFVTLGHYFLATIEGRFAIVSRPGQPCGCRVHKHCGADEHRHTTFLPRSPLASTQILLLLHFQNTEARTPKKRKEQGQGQKGENRKMSTDSKEGGDVTRRAALQERAAIVRRNRANQPRGDQDGHRCDHPFAHTRRRRQSAVNPTTAASTTGR</sequence>
<keyword evidence="2" id="KW-1133">Transmembrane helix</keyword>
<feature type="region of interest" description="Disordered" evidence="1">
    <location>
        <begin position="86"/>
        <end position="176"/>
    </location>
</feature>
<dbReference type="KEGG" id="vg:23463223"/>
<feature type="compositionally biased region" description="Basic and acidic residues" evidence="1">
    <location>
        <begin position="105"/>
        <end position="126"/>
    </location>
</feature>
<name>A0A0B5JBC3_9VIRU</name>
<feature type="transmembrane region" description="Helical" evidence="2">
    <location>
        <begin position="16"/>
        <end position="36"/>
    </location>
</feature>
<accession>A0A0B5JBC3</accession>
<feature type="compositionally biased region" description="Polar residues" evidence="1">
    <location>
        <begin position="163"/>
        <end position="176"/>
    </location>
</feature>
<keyword evidence="2" id="KW-0812">Transmembrane</keyword>
<dbReference type="EMBL" id="KP136319">
    <property type="protein sequence ID" value="AJF98306.1"/>
    <property type="molecule type" value="Genomic_DNA"/>
</dbReference>